<comment type="caution">
    <text evidence="1">The sequence shown here is derived from an EMBL/GenBank/DDBJ whole genome shotgun (WGS) entry which is preliminary data.</text>
</comment>
<evidence type="ECO:0000313" key="1">
    <source>
        <dbReference type="EMBL" id="MBD2754065.1"/>
    </source>
</evidence>
<sequence length="134" mass="14628">MLAMTVSFAKADEPKRKSEGPKYTVTVTLKNFKGDEGKAYVRLLDANEKPLLAKTVTVQGQKATLTFDNLTGGQYAIKFYQDENGNGELDRGMFGIPTESWGVSNDVDASFGPPAFAATLFEVKTNRNIVINAK</sequence>
<dbReference type="EMBL" id="JACXAA010000004">
    <property type="protein sequence ID" value="MBD2754065.1"/>
    <property type="molecule type" value="Genomic_DNA"/>
</dbReference>
<name>A0A927B288_9BACT</name>
<dbReference type="Pfam" id="PF09912">
    <property type="entry name" value="DUF2141"/>
    <property type="match status" value="1"/>
</dbReference>
<keyword evidence="2" id="KW-1185">Reference proteome</keyword>
<organism evidence="1 2">
    <name type="scientific">Spirosoma validum</name>
    <dbReference type="NCBI Taxonomy" id="2771355"/>
    <lineage>
        <taxon>Bacteria</taxon>
        <taxon>Pseudomonadati</taxon>
        <taxon>Bacteroidota</taxon>
        <taxon>Cytophagia</taxon>
        <taxon>Cytophagales</taxon>
        <taxon>Cytophagaceae</taxon>
        <taxon>Spirosoma</taxon>
    </lineage>
</organism>
<accession>A0A927B288</accession>
<gene>
    <name evidence="1" type="ORF">IC230_14245</name>
</gene>
<dbReference type="AlphaFoldDB" id="A0A927B288"/>
<evidence type="ECO:0000313" key="2">
    <source>
        <dbReference type="Proteomes" id="UP000653797"/>
    </source>
</evidence>
<dbReference type="InterPro" id="IPR018673">
    <property type="entry name" value="DUF2141"/>
</dbReference>
<proteinExistence type="predicted"/>
<protein>
    <submittedName>
        <fullName evidence="1">DUF2141 domain-containing protein</fullName>
    </submittedName>
</protein>
<dbReference type="Proteomes" id="UP000653797">
    <property type="component" value="Unassembled WGS sequence"/>
</dbReference>
<reference evidence="1" key="1">
    <citation type="submission" date="2020-09" db="EMBL/GenBank/DDBJ databases">
        <authorList>
            <person name="Kim M.K."/>
        </authorList>
    </citation>
    <scope>NUCLEOTIDE SEQUENCE</scope>
    <source>
        <strain evidence="1">BT704</strain>
    </source>
</reference>